<gene>
    <name evidence="2" type="ORF">FTW19_04880</name>
</gene>
<evidence type="ECO:0000313" key="3">
    <source>
        <dbReference type="Proteomes" id="UP000321820"/>
    </source>
</evidence>
<dbReference type="EMBL" id="CP042806">
    <property type="protein sequence ID" value="QEE27403.1"/>
    <property type="molecule type" value="Genomic_DNA"/>
</dbReference>
<evidence type="ECO:0000259" key="1">
    <source>
        <dbReference type="Pfam" id="PF13521"/>
    </source>
</evidence>
<sequence length="176" mass="19804">MRPFVILSGCSGGGKSSLLEELARRGYRVVEEPGRRIVREEPEQGGSALPWIDVAAFLRRAITVSLADLDVAPSQGWVFFDRGLIDAASALQHVTGESVLEELGRKHRYYPQVFLTPPWPEIYGTDAERRHSFDEAMAEYDRLLKTYPILGYEVILLPKIGIRERADFILETLQGS</sequence>
<evidence type="ECO:0000313" key="2">
    <source>
        <dbReference type="EMBL" id="QEE27403.1"/>
    </source>
</evidence>
<name>A0A5B9E536_9BACT</name>
<proteinExistence type="predicted"/>
<accession>A0A5B9E536</accession>
<dbReference type="KEGG" id="talb:FTW19_04880"/>
<organism evidence="2 3">
    <name type="scientific">Terriglobus albidus</name>
    <dbReference type="NCBI Taxonomy" id="1592106"/>
    <lineage>
        <taxon>Bacteria</taxon>
        <taxon>Pseudomonadati</taxon>
        <taxon>Acidobacteriota</taxon>
        <taxon>Terriglobia</taxon>
        <taxon>Terriglobales</taxon>
        <taxon>Acidobacteriaceae</taxon>
        <taxon>Terriglobus</taxon>
    </lineage>
</organism>
<dbReference type="AlphaFoldDB" id="A0A5B9E536"/>
<reference evidence="2 3" key="1">
    <citation type="submission" date="2019-08" db="EMBL/GenBank/DDBJ databases">
        <title>Complete genome sequence of Terriglobus albidus strain ORNL.</title>
        <authorList>
            <person name="Podar M."/>
        </authorList>
    </citation>
    <scope>NUCLEOTIDE SEQUENCE [LARGE SCALE GENOMIC DNA]</scope>
    <source>
        <strain evidence="2 3">ORNL</strain>
    </source>
</reference>
<dbReference type="InterPro" id="IPR038727">
    <property type="entry name" value="NadR/Ttd14_AAA_dom"/>
</dbReference>
<dbReference type="RefSeq" id="WP_147646595.1">
    <property type="nucleotide sequence ID" value="NZ_CP042806.1"/>
</dbReference>
<dbReference type="SUPFAM" id="SSF52540">
    <property type="entry name" value="P-loop containing nucleoside triphosphate hydrolases"/>
    <property type="match status" value="1"/>
</dbReference>
<dbReference type="Proteomes" id="UP000321820">
    <property type="component" value="Chromosome"/>
</dbReference>
<feature type="domain" description="NadR/Ttd14 AAA" evidence="1">
    <location>
        <begin position="5"/>
        <end position="165"/>
    </location>
</feature>
<keyword evidence="3" id="KW-1185">Reference proteome</keyword>
<dbReference type="Gene3D" id="3.40.50.300">
    <property type="entry name" value="P-loop containing nucleotide triphosphate hydrolases"/>
    <property type="match status" value="1"/>
</dbReference>
<dbReference type="InterPro" id="IPR027417">
    <property type="entry name" value="P-loop_NTPase"/>
</dbReference>
<protein>
    <submittedName>
        <fullName evidence="2">AAA family ATPase</fullName>
    </submittedName>
</protein>
<dbReference type="Pfam" id="PF13521">
    <property type="entry name" value="AAA_28"/>
    <property type="match status" value="1"/>
</dbReference>
<dbReference type="OrthoDB" id="9757917at2"/>